<dbReference type="InterPro" id="IPR004090">
    <property type="entry name" value="Chemotax_Me-accpt_rcpt"/>
</dbReference>
<feature type="region of interest" description="Disordered" evidence="5">
    <location>
        <begin position="770"/>
        <end position="790"/>
    </location>
</feature>
<keyword evidence="1 3" id="KW-0807">Transducer</keyword>
<evidence type="ECO:0000313" key="9">
    <source>
        <dbReference type="EMBL" id="SEV96050.1"/>
    </source>
</evidence>
<feature type="region of interest" description="Disordered" evidence="5">
    <location>
        <begin position="371"/>
        <end position="418"/>
    </location>
</feature>
<evidence type="ECO:0000256" key="5">
    <source>
        <dbReference type="SAM" id="MobiDB-lite"/>
    </source>
</evidence>
<evidence type="ECO:0000256" key="2">
    <source>
        <dbReference type="ARBA" id="ARBA00029447"/>
    </source>
</evidence>
<dbReference type="STRING" id="355548.SAMN04487945_0605"/>
<feature type="domain" description="HAMP" evidence="8">
    <location>
        <begin position="412"/>
        <end position="465"/>
    </location>
</feature>
<dbReference type="Pfam" id="PF00015">
    <property type="entry name" value="MCPsignal"/>
    <property type="match status" value="1"/>
</dbReference>
<dbReference type="Proteomes" id="UP000198518">
    <property type="component" value="Unassembled WGS sequence"/>
</dbReference>
<dbReference type="Pfam" id="PF00672">
    <property type="entry name" value="HAMP"/>
    <property type="match status" value="1"/>
</dbReference>
<dbReference type="Gene3D" id="1.10.287.950">
    <property type="entry name" value="Methyl-accepting chemotaxis protein"/>
    <property type="match status" value="1"/>
</dbReference>
<keyword evidence="6" id="KW-0472">Membrane</keyword>
<dbReference type="GO" id="GO:0007165">
    <property type="term" value="P:signal transduction"/>
    <property type="evidence" value="ECO:0007669"/>
    <property type="project" value="UniProtKB-KW"/>
</dbReference>
<dbReference type="Gene3D" id="3.30.450.20">
    <property type="entry name" value="PAS domain"/>
    <property type="match status" value="2"/>
</dbReference>
<keyword evidence="10" id="KW-1185">Reference proteome</keyword>
<dbReference type="InterPro" id="IPR003660">
    <property type="entry name" value="HAMP_dom"/>
</dbReference>
<dbReference type="GO" id="GO:0006935">
    <property type="term" value="P:chemotaxis"/>
    <property type="evidence" value="ECO:0007669"/>
    <property type="project" value="InterPro"/>
</dbReference>
<evidence type="ECO:0000259" key="7">
    <source>
        <dbReference type="PROSITE" id="PS50111"/>
    </source>
</evidence>
<feature type="compositionally biased region" description="Basic and acidic residues" evidence="5">
    <location>
        <begin position="481"/>
        <end position="508"/>
    </location>
</feature>
<proteinExistence type="inferred from homology"/>
<dbReference type="SMART" id="SM00283">
    <property type="entry name" value="MA"/>
    <property type="match status" value="1"/>
</dbReference>
<protein>
    <submittedName>
        <fullName evidence="9">Methyl-accepting chemotaxis protein</fullName>
    </submittedName>
</protein>
<dbReference type="EMBL" id="FOJA01000001">
    <property type="protein sequence ID" value="SEV96050.1"/>
    <property type="molecule type" value="Genomic_DNA"/>
</dbReference>
<keyword evidence="6" id="KW-0812">Transmembrane</keyword>
<comment type="similarity">
    <text evidence="2">Belongs to the methyl-accepting chemotaxis (MCP) protein family.</text>
</comment>
<dbReference type="SMART" id="SM00304">
    <property type="entry name" value="HAMP"/>
    <property type="match status" value="3"/>
</dbReference>
<feature type="domain" description="Methyl-accepting transducer" evidence="7">
    <location>
        <begin position="484"/>
        <end position="720"/>
    </location>
</feature>
<dbReference type="Gene3D" id="6.10.250.1910">
    <property type="match status" value="1"/>
</dbReference>
<evidence type="ECO:0000256" key="3">
    <source>
        <dbReference type="PROSITE-ProRule" id="PRU00284"/>
    </source>
</evidence>
<dbReference type="PANTHER" id="PTHR32089:SF112">
    <property type="entry name" value="LYSOZYME-LIKE PROTEIN-RELATED"/>
    <property type="match status" value="1"/>
</dbReference>
<keyword evidence="6" id="KW-1133">Transmembrane helix</keyword>
<gene>
    <name evidence="9" type="ORF">SAMN04487945_0605</name>
</gene>
<accession>A0A1I0N588</accession>
<organism evidence="9 10">
    <name type="scientific">Halobacterium jilantaiense</name>
    <dbReference type="NCBI Taxonomy" id="355548"/>
    <lineage>
        <taxon>Archaea</taxon>
        <taxon>Methanobacteriati</taxon>
        <taxon>Methanobacteriota</taxon>
        <taxon>Stenosarchaea group</taxon>
        <taxon>Halobacteria</taxon>
        <taxon>Halobacteriales</taxon>
        <taxon>Halobacteriaceae</taxon>
        <taxon>Halobacterium</taxon>
    </lineage>
</organism>
<dbReference type="RefSeq" id="WP_089667913.1">
    <property type="nucleotide sequence ID" value="NZ_FOJA01000001.1"/>
</dbReference>
<evidence type="ECO:0000259" key="8">
    <source>
        <dbReference type="PROSITE" id="PS50885"/>
    </source>
</evidence>
<dbReference type="PROSITE" id="PS50885">
    <property type="entry name" value="HAMP"/>
    <property type="match status" value="2"/>
</dbReference>
<sequence>MSVRSSLGAVGRRLLPGFVRRSYLAKFGAALLVVVVCIGAVGAVTYTDTSSQLRASSEAEFTTAAELSASSVSEWRDERRNNARMLAQYGVLENGQNAEIREFLEGELDALPADVGNIHYVDFANQEVVASTAEGLQGERLNRDDTPWSEQGVTYGPNGVFVSDPYVNDGGTRVAYVARIDADLGRRAAVVMTTSLAEVTGSFRKPTGDSFTQLVGGSGSVVADDSEAATMQPYVDNGSSAVEGATEAGFVSAGSVTKTLASDHVVAYAPVEGTPWVVALHVPTNEAYALQSTVSENLLLMLGVALAGLGFIGLTLGRGTVTALNVLERKAEALERGEYDTDLSVRRVDEIGGLFASFASLRDTVQERIGEAEAQQEAAEAARAEAETAQAEAEDARERAEDARQASEQQARELEETASEFSASMAAYAAGDLTVRLDETVDQTAMADVAASFNEMAADMESTVADVVAFADEVAAASDEASAHAERVEQTGREVSDAVGRISERTDEQRDELEGVAGETDEMSATIEEVAASADEVAETSQSAAALGDDGREAASDAVAELRDIETETERTAAAVRELESRMAEIEDIVDVITDIAEQTNMLALNANIEAARADKDGEGFAVVADEVKDLADETKESAAEIEALVTEVREQTDESVAAMDGIQDRVADGVETVEATEDALSDIVARIEEADTGVQEISRAMDDQASSVTDVAAAVDDVVGLGEETAEEADQAADAAGEQAATLGEVTEQTRTLSDRAAALREQVAQFEVDAAGAGDESPDDSPEASVDAAVEEVRTDGFDWRD</sequence>
<name>A0A1I0N588_9EURY</name>
<dbReference type="InterPro" id="IPR004089">
    <property type="entry name" value="MCPsignal_dom"/>
</dbReference>
<dbReference type="OrthoDB" id="8523at2157"/>
<evidence type="ECO:0000256" key="6">
    <source>
        <dbReference type="SAM" id="Phobius"/>
    </source>
</evidence>
<reference evidence="9 10" key="1">
    <citation type="submission" date="2016-10" db="EMBL/GenBank/DDBJ databases">
        <authorList>
            <person name="de Groot N.N."/>
        </authorList>
    </citation>
    <scope>NUCLEOTIDE SEQUENCE [LARGE SCALE GENOMIC DNA]</scope>
    <source>
        <strain evidence="9 10">CGMCC 1.5337</strain>
    </source>
</reference>
<evidence type="ECO:0000313" key="10">
    <source>
        <dbReference type="Proteomes" id="UP000198518"/>
    </source>
</evidence>
<dbReference type="GO" id="GO:0016020">
    <property type="term" value="C:membrane"/>
    <property type="evidence" value="ECO:0007669"/>
    <property type="project" value="InterPro"/>
</dbReference>
<keyword evidence="4" id="KW-0175">Coiled coil</keyword>
<dbReference type="PANTHER" id="PTHR32089">
    <property type="entry name" value="METHYL-ACCEPTING CHEMOTAXIS PROTEIN MCPB"/>
    <property type="match status" value="1"/>
</dbReference>
<feature type="region of interest" description="Disordered" evidence="5">
    <location>
        <begin position="481"/>
        <end position="519"/>
    </location>
</feature>
<dbReference type="AlphaFoldDB" id="A0A1I0N588"/>
<feature type="domain" description="HAMP" evidence="8">
    <location>
        <begin position="318"/>
        <end position="370"/>
    </location>
</feature>
<dbReference type="SUPFAM" id="SSF58104">
    <property type="entry name" value="Methyl-accepting chemotaxis protein (MCP) signaling domain"/>
    <property type="match status" value="1"/>
</dbReference>
<dbReference type="CDD" id="cd11386">
    <property type="entry name" value="MCP_signal"/>
    <property type="match status" value="1"/>
</dbReference>
<evidence type="ECO:0000256" key="4">
    <source>
        <dbReference type="SAM" id="Coils"/>
    </source>
</evidence>
<evidence type="ECO:0000256" key="1">
    <source>
        <dbReference type="ARBA" id="ARBA00023224"/>
    </source>
</evidence>
<feature type="transmembrane region" description="Helical" evidence="6">
    <location>
        <begin position="23"/>
        <end position="46"/>
    </location>
</feature>
<dbReference type="PRINTS" id="PR00260">
    <property type="entry name" value="CHEMTRNSDUCR"/>
</dbReference>
<dbReference type="PROSITE" id="PS50111">
    <property type="entry name" value="CHEMOTAXIS_TRANSDUC_2"/>
    <property type="match status" value="1"/>
</dbReference>
<feature type="compositionally biased region" description="Basic and acidic residues" evidence="5">
    <location>
        <begin position="394"/>
        <end position="415"/>
    </location>
</feature>
<feature type="coiled-coil region" evidence="4">
    <location>
        <begin position="625"/>
        <end position="652"/>
    </location>
</feature>
<dbReference type="GO" id="GO:0004888">
    <property type="term" value="F:transmembrane signaling receptor activity"/>
    <property type="evidence" value="ECO:0007669"/>
    <property type="project" value="InterPro"/>
</dbReference>